<evidence type="ECO:0000313" key="1">
    <source>
        <dbReference type="EMBL" id="GKT49218.1"/>
    </source>
</evidence>
<organism evidence="1 2">
    <name type="scientific">Colletotrichum spaethianum</name>
    <dbReference type="NCBI Taxonomy" id="700344"/>
    <lineage>
        <taxon>Eukaryota</taxon>
        <taxon>Fungi</taxon>
        <taxon>Dikarya</taxon>
        <taxon>Ascomycota</taxon>
        <taxon>Pezizomycotina</taxon>
        <taxon>Sordariomycetes</taxon>
        <taxon>Hypocreomycetidae</taxon>
        <taxon>Glomerellales</taxon>
        <taxon>Glomerellaceae</taxon>
        <taxon>Colletotrichum</taxon>
        <taxon>Colletotrichum spaethianum species complex</taxon>
    </lineage>
</organism>
<protein>
    <submittedName>
        <fullName evidence="1">Uncharacterized protein</fullName>
    </submittedName>
</protein>
<dbReference type="AlphaFoldDB" id="A0AA37US31"/>
<keyword evidence="2" id="KW-1185">Reference proteome</keyword>
<dbReference type="Proteomes" id="UP001055115">
    <property type="component" value="Unassembled WGS sequence"/>
</dbReference>
<sequence>MSRLGFLIDFGAPGRPNSAAAAKPFGAGALFGREAEPLTREAKCHPQDQKTQCMPPWTEPSPVVSRRYEAL</sequence>
<accession>A0AA37US31</accession>
<dbReference type="GeneID" id="73330201"/>
<comment type="caution">
    <text evidence="1">The sequence shown here is derived from an EMBL/GenBank/DDBJ whole genome shotgun (WGS) entry which is preliminary data.</text>
</comment>
<evidence type="ECO:0000313" key="2">
    <source>
        <dbReference type="Proteomes" id="UP001055115"/>
    </source>
</evidence>
<reference evidence="1 2" key="1">
    <citation type="submission" date="2022-03" db="EMBL/GenBank/DDBJ databases">
        <title>Genome data of Colletotrichum spp.</title>
        <authorList>
            <person name="Utami Y.D."/>
            <person name="Hiruma K."/>
        </authorList>
    </citation>
    <scope>NUCLEOTIDE SEQUENCE [LARGE SCALE GENOMIC DNA]</scope>
    <source>
        <strain evidence="1 2">MAFF 239500</strain>
    </source>
</reference>
<proteinExistence type="predicted"/>
<gene>
    <name evidence="1" type="ORF">ColSpa_09399</name>
</gene>
<name>A0AA37US31_9PEZI</name>
<dbReference type="RefSeq" id="XP_049131568.1">
    <property type="nucleotide sequence ID" value="XM_049275611.1"/>
</dbReference>
<dbReference type="EMBL" id="BQXU01000028">
    <property type="protein sequence ID" value="GKT49218.1"/>
    <property type="molecule type" value="Genomic_DNA"/>
</dbReference>